<proteinExistence type="inferred from homology"/>
<dbReference type="Pfam" id="PF00271">
    <property type="entry name" value="Helicase_C"/>
    <property type="match status" value="1"/>
</dbReference>
<keyword evidence="3 5" id="KW-0067">ATP-binding</keyword>
<feature type="compositionally biased region" description="Basic and acidic residues" evidence="6">
    <location>
        <begin position="452"/>
        <end position="461"/>
    </location>
</feature>
<feature type="domain" description="Helicase ATP-binding" evidence="7">
    <location>
        <begin position="100"/>
        <end position="325"/>
    </location>
</feature>
<dbReference type="InterPro" id="IPR027417">
    <property type="entry name" value="P-loop_NTPase"/>
</dbReference>
<comment type="function">
    <text evidence="5">RNA helicase.</text>
</comment>
<feature type="region of interest" description="Disordered" evidence="6">
    <location>
        <begin position="364"/>
        <end position="440"/>
    </location>
</feature>
<comment type="similarity">
    <text evidence="5">Belongs to the DEAD box helicase family.</text>
</comment>
<feature type="compositionally biased region" description="Basic and acidic residues" evidence="6">
    <location>
        <begin position="364"/>
        <end position="386"/>
    </location>
</feature>
<keyword evidence="4 5" id="KW-0694">RNA-binding</keyword>
<evidence type="ECO:0000256" key="1">
    <source>
        <dbReference type="ARBA" id="ARBA00022741"/>
    </source>
</evidence>
<evidence type="ECO:0000313" key="9">
    <source>
        <dbReference type="Proteomes" id="UP000076738"/>
    </source>
</evidence>
<comment type="catalytic activity">
    <reaction evidence="5">
        <text>ATP + H2O = ADP + phosphate + H(+)</text>
        <dbReference type="Rhea" id="RHEA:13065"/>
        <dbReference type="ChEBI" id="CHEBI:15377"/>
        <dbReference type="ChEBI" id="CHEBI:15378"/>
        <dbReference type="ChEBI" id="CHEBI:30616"/>
        <dbReference type="ChEBI" id="CHEBI:43474"/>
        <dbReference type="ChEBI" id="CHEBI:456216"/>
        <dbReference type="EC" id="3.6.4.13"/>
    </reaction>
</comment>
<feature type="region of interest" description="Disordered" evidence="6">
    <location>
        <begin position="452"/>
        <end position="475"/>
    </location>
</feature>
<gene>
    <name evidence="8" type="ORF">CALVIDRAFT_537425</name>
</gene>
<dbReference type="InterPro" id="IPR011545">
    <property type="entry name" value="DEAD/DEAH_box_helicase_dom"/>
</dbReference>
<dbReference type="EMBL" id="KV417285">
    <property type="protein sequence ID" value="KZO96239.1"/>
    <property type="molecule type" value="Genomic_DNA"/>
</dbReference>
<dbReference type="SUPFAM" id="SSF52540">
    <property type="entry name" value="P-loop containing nucleoside triphosphate hydrolases"/>
    <property type="match status" value="2"/>
</dbReference>
<dbReference type="Gene3D" id="3.40.50.300">
    <property type="entry name" value="P-loop containing nucleotide triphosphate hydrolases"/>
    <property type="match status" value="2"/>
</dbReference>
<evidence type="ECO:0000256" key="4">
    <source>
        <dbReference type="ARBA" id="ARBA00022884"/>
    </source>
</evidence>
<feature type="compositionally biased region" description="Pro residues" evidence="6">
    <location>
        <begin position="462"/>
        <end position="475"/>
    </location>
</feature>
<dbReference type="OrthoDB" id="10256233at2759"/>
<keyword evidence="5" id="KW-0347">Helicase</keyword>
<dbReference type="GO" id="GO:0003724">
    <property type="term" value="F:RNA helicase activity"/>
    <property type="evidence" value="ECO:0007669"/>
    <property type="project" value="UniProtKB-EC"/>
</dbReference>
<protein>
    <recommendedName>
        <fullName evidence="5">ATP-dependent RNA helicase</fullName>
        <ecNumber evidence="5">3.6.4.13</ecNumber>
    </recommendedName>
</protein>
<accession>A0A167M186</accession>
<evidence type="ECO:0000259" key="7">
    <source>
        <dbReference type="PROSITE" id="PS51192"/>
    </source>
</evidence>
<dbReference type="GO" id="GO:0005524">
    <property type="term" value="F:ATP binding"/>
    <property type="evidence" value="ECO:0007669"/>
    <property type="project" value="UniProtKB-UniRule"/>
</dbReference>
<evidence type="ECO:0000256" key="2">
    <source>
        <dbReference type="ARBA" id="ARBA00022801"/>
    </source>
</evidence>
<dbReference type="STRING" id="1330018.A0A167M186"/>
<dbReference type="Proteomes" id="UP000076738">
    <property type="component" value="Unassembled WGS sequence"/>
</dbReference>
<dbReference type="PROSITE" id="PS51192">
    <property type="entry name" value="HELICASE_ATP_BIND_1"/>
    <property type="match status" value="1"/>
</dbReference>
<dbReference type="PANTHER" id="PTHR24031">
    <property type="entry name" value="RNA HELICASE"/>
    <property type="match status" value="1"/>
</dbReference>
<dbReference type="SMART" id="SM00487">
    <property type="entry name" value="DEXDc"/>
    <property type="match status" value="1"/>
</dbReference>
<feature type="compositionally biased region" description="Acidic residues" evidence="6">
    <location>
        <begin position="417"/>
        <end position="438"/>
    </location>
</feature>
<sequence>MHLTRFIFPNAIAGPSRPIVCAKRYASARAARIRHSPYVEDPATSAVRELPRGRNVRPQQPVESYLQDFEALGVKPSIAKALREAFPEVVRPTECQAQLIPAVLQKKDVFLSDITGSGKSFGLLVALLSRLRRGTPAHRRTPGTPPPPDMPIETALLIVPHHNLALQMQHWARQLIPASVFPDLSPVLSVVLRGPHMPMVAQARLLRKTPPHILVGTPTALAELAETDWLALGVPRLRTVAVDEADLLLGVPGKFATPKEERNFLAHPPPTLSLLRALFDERPKTPNAQHPRAKLDPLQVVFMSATLNAIVRDYVKMQLNCLSREPGGLVKLDIVNTRKEFGRQMQGKVEHYCLVVGEESEMRDIRSARNAEELEREREERERAKAEAAQGRVFSAPDKEGSPAAAAESETSAEERAFDDDLESEEDAEEDDDDDDDEGKGTVIYERELYSTELDANEKPLHPPPTPEPGTPSPLYPASLFETIAQAFALDVPRLALLFIPPELSLVKVVRTFEGLGVVARGLDLADVRELAGAGAGAGELRKLGEGEGRADEPELLITSFPQARGLDLPHLTHVFILGAAGGMIPYLHMAGRLGRAGREGTGKVITVVKEVQRPDWADGLQWGGGKDQLWGEERKVARMYKMLKVVPGRWSADTE</sequence>
<evidence type="ECO:0000256" key="5">
    <source>
        <dbReference type="RuleBase" id="RU365068"/>
    </source>
</evidence>
<keyword evidence="9" id="KW-1185">Reference proteome</keyword>
<dbReference type="GO" id="GO:0016787">
    <property type="term" value="F:hydrolase activity"/>
    <property type="evidence" value="ECO:0007669"/>
    <property type="project" value="UniProtKB-KW"/>
</dbReference>
<keyword evidence="1 5" id="KW-0547">Nucleotide-binding</keyword>
<evidence type="ECO:0000256" key="3">
    <source>
        <dbReference type="ARBA" id="ARBA00022840"/>
    </source>
</evidence>
<reference evidence="8 9" key="1">
    <citation type="journal article" date="2016" name="Mol. Biol. Evol.">
        <title>Comparative Genomics of Early-Diverging Mushroom-Forming Fungi Provides Insights into the Origins of Lignocellulose Decay Capabilities.</title>
        <authorList>
            <person name="Nagy L.G."/>
            <person name="Riley R."/>
            <person name="Tritt A."/>
            <person name="Adam C."/>
            <person name="Daum C."/>
            <person name="Floudas D."/>
            <person name="Sun H."/>
            <person name="Yadav J.S."/>
            <person name="Pangilinan J."/>
            <person name="Larsson K.H."/>
            <person name="Matsuura K."/>
            <person name="Barry K."/>
            <person name="Labutti K."/>
            <person name="Kuo R."/>
            <person name="Ohm R.A."/>
            <person name="Bhattacharya S.S."/>
            <person name="Shirouzu T."/>
            <person name="Yoshinaga Y."/>
            <person name="Martin F.M."/>
            <person name="Grigoriev I.V."/>
            <person name="Hibbett D.S."/>
        </authorList>
    </citation>
    <scope>NUCLEOTIDE SEQUENCE [LARGE SCALE GENOMIC DNA]</scope>
    <source>
        <strain evidence="8 9">TUFC12733</strain>
    </source>
</reference>
<evidence type="ECO:0000256" key="6">
    <source>
        <dbReference type="SAM" id="MobiDB-lite"/>
    </source>
</evidence>
<evidence type="ECO:0000313" key="8">
    <source>
        <dbReference type="EMBL" id="KZO96239.1"/>
    </source>
</evidence>
<organism evidence="8 9">
    <name type="scientific">Calocera viscosa (strain TUFC12733)</name>
    <dbReference type="NCBI Taxonomy" id="1330018"/>
    <lineage>
        <taxon>Eukaryota</taxon>
        <taxon>Fungi</taxon>
        <taxon>Dikarya</taxon>
        <taxon>Basidiomycota</taxon>
        <taxon>Agaricomycotina</taxon>
        <taxon>Dacrymycetes</taxon>
        <taxon>Dacrymycetales</taxon>
        <taxon>Dacrymycetaceae</taxon>
        <taxon>Calocera</taxon>
    </lineage>
</organism>
<dbReference type="InterPro" id="IPR001650">
    <property type="entry name" value="Helicase_C-like"/>
</dbReference>
<comment type="domain">
    <text evidence="5">The Q motif is unique to and characteristic of the DEAD box family of RNA helicases and controls ATP binding and hydrolysis.</text>
</comment>
<keyword evidence="2 5" id="KW-0378">Hydrolase</keyword>
<dbReference type="EC" id="3.6.4.13" evidence="5"/>
<dbReference type="InterPro" id="IPR014001">
    <property type="entry name" value="Helicase_ATP-bd"/>
</dbReference>
<dbReference type="GO" id="GO:0003723">
    <property type="term" value="F:RNA binding"/>
    <property type="evidence" value="ECO:0007669"/>
    <property type="project" value="UniProtKB-UniRule"/>
</dbReference>
<dbReference type="AlphaFoldDB" id="A0A167M186"/>
<dbReference type="Pfam" id="PF00270">
    <property type="entry name" value="DEAD"/>
    <property type="match status" value="1"/>
</dbReference>
<name>A0A167M186_CALVF</name>